<evidence type="ECO:0000256" key="10">
    <source>
        <dbReference type="ARBA" id="ARBA00022737"/>
    </source>
</evidence>
<keyword evidence="24" id="KW-1185">Reference proteome</keyword>
<comment type="caution">
    <text evidence="23">The sequence shown here is derived from an EMBL/GenBank/DDBJ whole genome shotgun (WGS) entry which is preliminary data.</text>
</comment>
<reference evidence="23 24" key="1">
    <citation type="submission" date="2019-05" db="EMBL/GenBank/DDBJ databases">
        <title>Mikania micrantha, genome provides insights into the molecular mechanism of rapid growth.</title>
        <authorList>
            <person name="Liu B."/>
        </authorList>
    </citation>
    <scope>NUCLEOTIDE SEQUENCE [LARGE SCALE GENOMIC DNA]</scope>
    <source>
        <strain evidence="23">NLD-2019</strain>
        <tissue evidence="23">Leaf</tissue>
    </source>
</reference>
<dbReference type="PROSITE" id="PS50011">
    <property type="entry name" value="PROTEIN_KINASE_DOM"/>
    <property type="match status" value="1"/>
</dbReference>
<keyword evidence="16" id="KW-0675">Receptor</keyword>
<dbReference type="PANTHER" id="PTHR48056:SF81">
    <property type="entry name" value="RECEPTOR PROTEIN-TYROSINE KINASE CEPR1"/>
    <property type="match status" value="1"/>
</dbReference>
<dbReference type="EMBL" id="SZYD01000009">
    <property type="protein sequence ID" value="KAD5317564.1"/>
    <property type="molecule type" value="Genomic_DNA"/>
</dbReference>
<dbReference type="SUPFAM" id="SSF52058">
    <property type="entry name" value="L domain-like"/>
    <property type="match status" value="1"/>
</dbReference>
<feature type="transmembrane region" description="Helical" evidence="21">
    <location>
        <begin position="483"/>
        <end position="506"/>
    </location>
</feature>
<keyword evidence="8 21" id="KW-0812">Transmembrane</keyword>
<evidence type="ECO:0000256" key="21">
    <source>
        <dbReference type="SAM" id="Phobius"/>
    </source>
</evidence>
<evidence type="ECO:0000256" key="16">
    <source>
        <dbReference type="ARBA" id="ARBA00023170"/>
    </source>
</evidence>
<comment type="similarity">
    <text evidence="3">Belongs to the protein kinase superfamily. TKL Ser/Thr protein kinase family. ROCO subfamily.</text>
</comment>
<evidence type="ECO:0000256" key="1">
    <source>
        <dbReference type="ARBA" id="ARBA00004370"/>
    </source>
</evidence>
<evidence type="ECO:0000313" key="24">
    <source>
        <dbReference type="Proteomes" id="UP000326396"/>
    </source>
</evidence>
<dbReference type="InterPro" id="IPR013210">
    <property type="entry name" value="LRR_N_plant-typ"/>
</dbReference>
<evidence type="ECO:0000256" key="7">
    <source>
        <dbReference type="ARBA" id="ARBA00022679"/>
    </source>
</evidence>
<dbReference type="FunFam" id="1.10.510.10:FF:000095">
    <property type="entry name" value="protein STRUBBELIG-RECEPTOR FAMILY 8"/>
    <property type="match status" value="1"/>
</dbReference>
<evidence type="ECO:0000256" key="6">
    <source>
        <dbReference type="ARBA" id="ARBA00022614"/>
    </source>
</evidence>
<evidence type="ECO:0000256" key="20">
    <source>
        <dbReference type="SAM" id="MobiDB-lite"/>
    </source>
</evidence>
<evidence type="ECO:0000256" key="19">
    <source>
        <dbReference type="ARBA" id="ARBA00048090"/>
    </source>
</evidence>
<dbReference type="GO" id="GO:0016020">
    <property type="term" value="C:membrane"/>
    <property type="evidence" value="ECO:0007669"/>
    <property type="project" value="UniProtKB-SubCell"/>
</dbReference>
<dbReference type="Gene3D" id="1.10.510.10">
    <property type="entry name" value="Transferase(Phosphotransferase) domain 1"/>
    <property type="match status" value="1"/>
</dbReference>
<dbReference type="InterPro" id="IPR011009">
    <property type="entry name" value="Kinase-like_dom_sf"/>
</dbReference>
<dbReference type="PANTHER" id="PTHR48056">
    <property type="entry name" value="LRR RECEPTOR-LIKE SERINE/THREONINE-PROTEIN KINASE-RELATED"/>
    <property type="match status" value="1"/>
</dbReference>
<evidence type="ECO:0000256" key="4">
    <source>
        <dbReference type="ARBA" id="ARBA00008420"/>
    </source>
</evidence>
<dbReference type="FunFam" id="3.80.10.10:FF:000062">
    <property type="entry name" value="protein STRUBBELIG-RECEPTOR FAMILY 3"/>
    <property type="match status" value="1"/>
</dbReference>
<dbReference type="Proteomes" id="UP000326396">
    <property type="component" value="Linkage Group LG17"/>
</dbReference>
<name>A0A5N6NSM1_9ASTR</name>
<accession>A0A5N6NSM1</accession>
<dbReference type="UniPathway" id="UPA00792"/>
<dbReference type="OrthoDB" id="676979at2759"/>
<dbReference type="Gene3D" id="3.40.50.300">
    <property type="entry name" value="P-loop containing nucleotide triphosphate hydrolases"/>
    <property type="match status" value="1"/>
</dbReference>
<evidence type="ECO:0000256" key="17">
    <source>
        <dbReference type="ARBA" id="ARBA00023180"/>
    </source>
</evidence>
<dbReference type="Pfam" id="PF08263">
    <property type="entry name" value="LRRNT_2"/>
    <property type="match status" value="1"/>
</dbReference>
<dbReference type="InterPro" id="IPR050647">
    <property type="entry name" value="Plant_LRR-RLKs"/>
</dbReference>
<keyword evidence="11" id="KW-0547">Nucleotide-binding</keyword>
<keyword evidence="15 21" id="KW-0472">Membrane</keyword>
<dbReference type="SUPFAM" id="SSF52540">
    <property type="entry name" value="P-loop containing nucleoside triphosphate hydrolases"/>
    <property type="match status" value="1"/>
</dbReference>
<dbReference type="Gene3D" id="3.30.200.20">
    <property type="entry name" value="Phosphorylase Kinase, domain 1"/>
    <property type="match status" value="1"/>
</dbReference>
<proteinExistence type="inferred from homology"/>
<dbReference type="AlphaFoldDB" id="A0A5N6NSM1"/>
<dbReference type="GO" id="GO:0005975">
    <property type="term" value="P:carbohydrate metabolic process"/>
    <property type="evidence" value="ECO:0007669"/>
    <property type="project" value="InterPro"/>
</dbReference>
<keyword evidence="6" id="KW-0433">Leucine-rich repeat</keyword>
<organism evidence="23 24">
    <name type="scientific">Mikania micrantha</name>
    <name type="common">bitter vine</name>
    <dbReference type="NCBI Taxonomy" id="192012"/>
    <lineage>
        <taxon>Eukaryota</taxon>
        <taxon>Viridiplantae</taxon>
        <taxon>Streptophyta</taxon>
        <taxon>Embryophyta</taxon>
        <taxon>Tracheophyta</taxon>
        <taxon>Spermatophyta</taxon>
        <taxon>Magnoliopsida</taxon>
        <taxon>eudicotyledons</taxon>
        <taxon>Gunneridae</taxon>
        <taxon>Pentapetalae</taxon>
        <taxon>asterids</taxon>
        <taxon>campanulids</taxon>
        <taxon>Asterales</taxon>
        <taxon>Asteraceae</taxon>
        <taxon>Asteroideae</taxon>
        <taxon>Heliantheae alliance</taxon>
        <taxon>Eupatorieae</taxon>
        <taxon>Mikania</taxon>
    </lineage>
</organism>
<keyword evidence="7" id="KW-0808">Transferase</keyword>
<evidence type="ECO:0000256" key="18">
    <source>
        <dbReference type="ARBA" id="ARBA00029835"/>
    </source>
</evidence>
<dbReference type="InterPro" id="IPR001611">
    <property type="entry name" value="Leu-rich_rpt"/>
</dbReference>
<evidence type="ECO:0000313" key="23">
    <source>
        <dbReference type="EMBL" id="KAD5317564.1"/>
    </source>
</evidence>
<dbReference type="Pfam" id="PF00560">
    <property type="entry name" value="LRR_1"/>
    <property type="match status" value="3"/>
</dbReference>
<dbReference type="InterPro" id="IPR006001">
    <property type="entry name" value="Therm_gnt_kin"/>
</dbReference>
<protein>
    <recommendedName>
        <fullName evidence="5">gluconokinase</fullName>
        <ecNumber evidence="5">2.7.1.12</ecNumber>
    </recommendedName>
    <alternativeName>
        <fullName evidence="18">Gluconate kinase</fullName>
    </alternativeName>
</protein>
<comment type="similarity">
    <text evidence="4">Belongs to the gluconokinase GntK/GntV family.</text>
</comment>
<dbReference type="GO" id="GO:0005524">
    <property type="term" value="F:ATP binding"/>
    <property type="evidence" value="ECO:0007669"/>
    <property type="project" value="UniProtKB-KW"/>
</dbReference>
<comment type="catalytic activity">
    <reaction evidence="19">
        <text>D-gluconate + ATP = 6-phospho-D-gluconate + ADP + H(+)</text>
        <dbReference type="Rhea" id="RHEA:19433"/>
        <dbReference type="ChEBI" id="CHEBI:15378"/>
        <dbReference type="ChEBI" id="CHEBI:18391"/>
        <dbReference type="ChEBI" id="CHEBI:30616"/>
        <dbReference type="ChEBI" id="CHEBI:58759"/>
        <dbReference type="ChEBI" id="CHEBI:456216"/>
        <dbReference type="EC" id="2.7.1.12"/>
    </reaction>
</comment>
<dbReference type="CDD" id="cd02021">
    <property type="entry name" value="GntK"/>
    <property type="match status" value="1"/>
</dbReference>
<evidence type="ECO:0000256" key="5">
    <source>
        <dbReference type="ARBA" id="ARBA00012054"/>
    </source>
</evidence>
<evidence type="ECO:0000256" key="15">
    <source>
        <dbReference type="ARBA" id="ARBA00023136"/>
    </source>
</evidence>
<feature type="domain" description="Protein kinase" evidence="22">
    <location>
        <begin position="597"/>
        <end position="874"/>
    </location>
</feature>
<evidence type="ECO:0000256" key="13">
    <source>
        <dbReference type="ARBA" id="ARBA00022840"/>
    </source>
</evidence>
<evidence type="ECO:0000256" key="11">
    <source>
        <dbReference type="ARBA" id="ARBA00022741"/>
    </source>
</evidence>
<gene>
    <name evidence="23" type="ORF">E3N88_17510</name>
</gene>
<comment type="pathway">
    <text evidence="2">Carbohydrate acid metabolism; D-gluconate degradation.</text>
</comment>
<evidence type="ECO:0000256" key="14">
    <source>
        <dbReference type="ARBA" id="ARBA00022989"/>
    </source>
</evidence>
<keyword evidence="9" id="KW-0732">Signal</keyword>
<feature type="region of interest" description="Disordered" evidence="20">
    <location>
        <begin position="451"/>
        <end position="475"/>
    </location>
</feature>
<dbReference type="InterPro" id="IPR001245">
    <property type="entry name" value="Ser-Thr/Tyr_kinase_cat_dom"/>
</dbReference>
<feature type="transmembrane region" description="Helical" evidence="21">
    <location>
        <begin position="196"/>
        <end position="213"/>
    </location>
</feature>
<dbReference type="FunFam" id="3.30.200.20:FF:000125">
    <property type="entry name" value="Protein STRUBBELIG-RECEPTOR FAMILY 8"/>
    <property type="match status" value="1"/>
</dbReference>
<keyword evidence="10" id="KW-0677">Repeat</keyword>
<evidence type="ECO:0000256" key="2">
    <source>
        <dbReference type="ARBA" id="ARBA00004875"/>
    </source>
</evidence>
<sequence>MASDPKGVAVVIMGVSGAGKSHNKTEKMKKGIALSDEDRTPWLELLRDLVNANLVSGKTVILGCSALQRQYRDILRSADPDHQGNLHDPCVVKFVLLDVGVNLLMDRVQKRAAEGKHFMPVELLQSQIDLLQVDDSEGILKVDASLTPEAVVDNIKSVEMRFNDASPYCGMPRVIGVYTLNVDSVYAFTSVLEQCLFFSVCALLVLLVAQGYVHTDYSDVIALQDLYKSFNSPPQLWGWKSSGGDPCQELWTGVYCVGSSIVQIKLNNLNISGSLGYELNNLHHLKQLDVSNNYLYGEIPYGLPLNLTHLNLACNNLSQYIPYSLSSMKSLKHMNLSHNFLTGPVGNVFTGLIYLKDMDLSYNEFIGDLPSSFATLKGLSKLFLQHNEFTGSVIFLAGLQLTDLNIQDNHFSGIIPKQFQYIHSLWFGGNMFDKESSPPWDFPFNNLPDEQNITTPPSSESSAVKSYPLPESKRPKKKKMGKTVILVGGVTLVVSCLLLFVIIWFYRFGRKLRIQKCTEDSQYSLPLSIARDCSATGHVESPEISVISSPSEIKHIPPVRTKVVKVNRRRSFAKKSKMRIGAKLYAVAELELATNNFNQTNFLGEGSLGSVFRAEFPDGQVFAVKCISTITLSLHEEQQFLEVIWNTSRLKHPNIITLHGYCVEQGQHMLVYEYARNLSLAHALHSEAYMPLSWGLRLKIALGIARSLNYLHSTCVPPLAHGNLKSSNVLLDEDLTPRISDCCLAVLKPLTIKSAIAEASETESSGIASEHSQPVSGVQKDDIYAFGVLLLELLTGKKPFDGLEPKEENSLVQWASSRLHDNESLDEMVEPTLRKTIPLKILSRFAILVSLCTQGDKGLRPTVSEIMESLTNMIEEYRRIRREADAEFEPYERSFRTKHVIYSNTLPTPSSSLNQSPPPPPLAAITSTVVGARKPTGVRTEKELNCTEC</sequence>
<keyword evidence="13" id="KW-0067">ATP-binding</keyword>
<keyword evidence="12" id="KW-0418">Kinase</keyword>
<dbReference type="GO" id="GO:0004672">
    <property type="term" value="F:protein kinase activity"/>
    <property type="evidence" value="ECO:0007669"/>
    <property type="project" value="InterPro"/>
</dbReference>
<evidence type="ECO:0000256" key="9">
    <source>
        <dbReference type="ARBA" id="ARBA00022729"/>
    </source>
</evidence>
<dbReference type="GO" id="GO:0046316">
    <property type="term" value="F:gluconokinase activity"/>
    <property type="evidence" value="ECO:0007669"/>
    <property type="project" value="UniProtKB-EC"/>
</dbReference>
<evidence type="ECO:0000256" key="8">
    <source>
        <dbReference type="ARBA" id="ARBA00022692"/>
    </source>
</evidence>
<evidence type="ECO:0000256" key="12">
    <source>
        <dbReference type="ARBA" id="ARBA00022777"/>
    </source>
</evidence>
<comment type="subcellular location">
    <subcellularLocation>
        <location evidence="1">Membrane</location>
    </subcellularLocation>
</comment>
<dbReference type="InterPro" id="IPR032675">
    <property type="entry name" value="LRR_dom_sf"/>
</dbReference>
<dbReference type="InterPro" id="IPR027417">
    <property type="entry name" value="P-loop_NTPase"/>
</dbReference>
<dbReference type="Pfam" id="PF07714">
    <property type="entry name" value="PK_Tyr_Ser-Thr"/>
    <property type="match status" value="1"/>
</dbReference>
<dbReference type="Gene3D" id="3.80.10.10">
    <property type="entry name" value="Ribonuclease Inhibitor"/>
    <property type="match status" value="1"/>
</dbReference>
<dbReference type="InterPro" id="IPR000719">
    <property type="entry name" value="Prot_kinase_dom"/>
</dbReference>
<dbReference type="SUPFAM" id="SSF56112">
    <property type="entry name" value="Protein kinase-like (PK-like)"/>
    <property type="match status" value="1"/>
</dbReference>
<keyword evidence="17" id="KW-0325">Glycoprotein</keyword>
<keyword evidence="14 21" id="KW-1133">Transmembrane helix</keyword>
<evidence type="ECO:0000259" key="22">
    <source>
        <dbReference type="PROSITE" id="PS50011"/>
    </source>
</evidence>
<evidence type="ECO:0000256" key="3">
    <source>
        <dbReference type="ARBA" id="ARBA00008171"/>
    </source>
</evidence>
<dbReference type="EC" id="2.7.1.12" evidence="5"/>
<feature type="compositionally biased region" description="Polar residues" evidence="20">
    <location>
        <begin position="451"/>
        <end position="464"/>
    </location>
</feature>